<dbReference type="RefSeq" id="WP_072886036.1">
    <property type="nucleotide sequence ID" value="NZ_FQVO01000017.1"/>
</dbReference>
<dbReference type="AlphaFoldDB" id="A0A1M5B993"/>
<dbReference type="Proteomes" id="UP000184236">
    <property type="component" value="Unassembled WGS sequence"/>
</dbReference>
<keyword evidence="2" id="KW-1185">Reference proteome</keyword>
<reference evidence="2" key="1">
    <citation type="submission" date="2016-11" db="EMBL/GenBank/DDBJ databases">
        <authorList>
            <person name="Varghese N."/>
            <person name="Submissions S."/>
        </authorList>
    </citation>
    <scope>NUCLEOTIDE SEQUENCE [LARGE SCALE GENOMIC DNA]</scope>
    <source>
        <strain evidence="2">DSM 26898</strain>
    </source>
</reference>
<dbReference type="Gene3D" id="2.180.10.10">
    <property type="entry name" value="RHS repeat-associated core"/>
    <property type="match status" value="1"/>
</dbReference>
<dbReference type="EMBL" id="FQVO01000017">
    <property type="protein sequence ID" value="SHF39005.1"/>
    <property type="molecule type" value="Genomic_DNA"/>
</dbReference>
<accession>A0A1M5B993</accession>
<evidence type="ECO:0008006" key="3">
    <source>
        <dbReference type="Google" id="ProtNLM"/>
    </source>
</evidence>
<evidence type="ECO:0000313" key="2">
    <source>
        <dbReference type="Proteomes" id="UP000184236"/>
    </source>
</evidence>
<organism evidence="1 2">
    <name type="scientific">Chryseobacterium takakiae</name>
    <dbReference type="NCBI Taxonomy" id="1302685"/>
    <lineage>
        <taxon>Bacteria</taxon>
        <taxon>Pseudomonadati</taxon>
        <taxon>Bacteroidota</taxon>
        <taxon>Flavobacteriia</taxon>
        <taxon>Flavobacteriales</taxon>
        <taxon>Weeksellaceae</taxon>
        <taxon>Chryseobacterium group</taxon>
        <taxon>Chryseobacterium</taxon>
    </lineage>
</organism>
<protein>
    <recommendedName>
        <fullName evidence="3">YD repeat-containing protein</fullName>
    </recommendedName>
</protein>
<name>A0A1M5B993_9FLAO</name>
<evidence type="ECO:0000313" key="1">
    <source>
        <dbReference type="EMBL" id="SHF39005.1"/>
    </source>
</evidence>
<dbReference type="OrthoDB" id="1274717at2"/>
<proteinExistence type="predicted"/>
<gene>
    <name evidence="1" type="ORF">SAMN05444408_11779</name>
</gene>
<sequence length="126" mass="14228">MQTDYLDGFQYKFTYAWEDETGATTNDGIKLRIIPTSEGYYDTLLRLYVYNYVDHLGNVRIGYADSDHDGTIRGRDTRVSNCYPTGDGGMACTDSFIPGEIVSNNTYYPFGTLIDHNAQALSENTY</sequence>